<feature type="non-terminal residue" evidence="1">
    <location>
        <position position="1"/>
    </location>
</feature>
<protein>
    <submittedName>
        <fullName evidence="1">Uncharacterized protein</fullName>
    </submittedName>
</protein>
<evidence type="ECO:0000313" key="1">
    <source>
        <dbReference type="EMBL" id="MDI2113985.1"/>
    </source>
</evidence>
<feature type="non-terminal residue" evidence="1">
    <location>
        <position position="196"/>
    </location>
</feature>
<dbReference type="EMBL" id="JASBAN010000018">
    <property type="protein sequence ID" value="MDI2113985.1"/>
    <property type="molecule type" value="Genomic_DNA"/>
</dbReference>
<keyword evidence="2" id="KW-1185">Reference proteome</keyword>
<proteinExistence type="predicted"/>
<evidence type="ECO:0000313" key="2">
    <source>
        <dbReference type="Proteomes" id="UP001431775"/>
    </source>
</evidence>
<accession>A0ABT6QCA8</accession>
<organism evidence="1 2">
    <name type="scientific">Commensalibacter nepenthis</name>
    <dbReference type="NCBI Taxonomy" id="3043872"/>
    <lineage>
        <taxon>Bacteria</taxon>
        <taxon>Pseudomonadati</taxon>
        <taxon>Pseudomonadota</taxon>
        <taxon>Alphaproteobacteria</taxon>
        <taxon>Acetobacterales</taxon>
        <taxon>Acetobacteraceae</taxon>
    </lineage>
</organism>
<sequence length="196" mass="19193">GMQLVGEVMGQVSDALHNSGVNGFDETNVKNDIGRIILEAAGSAAVAGVTGGNVGAAVGSSVGGNILSSATLNSVKQWADANSNGDPKLAMALTNAIENAIAAAAGGAAAGGAIGGGSGALNGVDISSALQQYNMALFLAQQEALLAAGGASAAGNNPNALTDADIKQIQNAVGNSINNTEKLAQWGALYAYAYLY</sequence>
<name>A0ABT6QCA8_9PROT</name>
<comment type="caution">
    <text evidence="1">The sequence shown here is derived from an EMBL/GenBank/DDBJ whole genome shotgun (WGS) entry which is preliminary data.</text>
</comment>
<gene>
    <name evidence="1" type="ORF">QJV33_11955</name>
</gene>
<dbReference type="Proteomes" id="UP001431775">
    <property type="component" value="Unassembled WGS sequence"/>
</dbReference>
<reference evidence="1" key="1">
    <citation type="submission" date="2023-05" db="EMBL/GenBank/DDBJ databases">
        <title>Whole genome sequence of Commensalibacter sp.</title>
        <authorList>
            <person name="Charoenyingcharoen P."/>
            <person name="Yukphan P."/>
        </authorList>
    </citation>
    <scope>NUCLEOTIDE SEQUENCE</scope>
    <source>
        <strain evidence="1">TBRC 10068</strain>
    </source>
</reference>
<dbReference type="RefSeq" id="WP_281463629.1">
    <property type="nucleotide sequence ID" value="NZ_JASBAN010000018.1"/>
</dbReference>